<accession>A0AAD8KRT6</accession>
<evidence type="ECO:0000256" key="1">
    <source>
        <dbReference type="SAM" id="SignalP"/>
    </source>
</evidence>
<protein>
    <submittedName>
        <fullName evidence="2">Uncharacterized protein</fullName>
    </submittedName>
</protein>
<comment type="caution">
    <text evidence="2">The sequence shown here is derived from an EMBL/GenBank/DDBJ whole genome shotgun (WGS) entry which is preliminary data.</text>
</comment>
<organism evidence="2 3">
    <name type="scientific">Tagetes erecta</name>
    <name type="common">African marigold</name>
    <dbReference type="NCBI Taxonomy" id="13708"/>
    <lineage>
        <taxon>Eukaryota</taxon>
        <taxon>Viridiplantae</taxon>
        <taxon>Streptophyta</taxon>
        <taxon>Embryophyta</taxon>
        <taxon>Tracheophyta</taxon>
        <taxon>Spermatophyta</taxon>
        <taxon>Magnoliopsida</taxon>
        <taxon>eudicotyledons</taxon>
        <taxon>Gunneridae</taxon>
        <taxon>Pentapetalae</taxon>
        <taxon>asterids</taxon>
        <taxon>campanulids</taxon>
        <taxon>Asterales</taxon>
        <taxon>Asteraceae</taxon>
        <taxon>Asteroideae</taxon>
        <taxon>Heliantheae alliance</taxon>
        <taxon>Tageteae</taxon>
        <taxon>Tagetes</taxon>
    </lineage>
</organism>
<dbReference type="AlphaFoldDB" id="A0AAD8KRT6"/>
<evidence type="ECO:0000313" key="3">
    <source>
        <dbReference type="Proteomes" id="UP001229421"/>
    </source>
</evidence>
<sequence length="78" mass="8949">MIILITHSGLLYFMVLRCPAIEWTPQYGIVCNKYKEFSQAEIRLGPQEEKAFPGFKMLCKAGFEANSIPKFLDFDLVT</sequence>
<keyword evidence="1" id="KW-0732">Signal</keyword>
<gene>
    <name evidence="2" type="ORF">QVD17_19918</name>
</gene>
<dbReference type="Proteomes" id="UP001229421">
    <property type="component" value="Unassembled WGS sequence"/>
</dbReference>
<keyword evidence="3" id="KW-1185">Reference proteome</keyword>
<dbReference type="EMBL" id="JAUHHV010000005">
    <property type="protein sequence ID" value="KAK1424585.1"/>
    <property type="molecule type" value="Genomic_DNA"/>
</dbReference>
<feature type="chain" id="PRO_5042270161" evidence="1">
    <location>
        <begin position="21"/>
        <end position="78"/>
    </location>
</feature>
<reference evidence="2" key="1">
    <citation type="journal article" date="2023" name="bioRxiv">
        <title>Improved chromosome-level genome assembly for marigold (Tagetes erecta).</title>
        <authorList>
            <person name="Jiang F."/>
            <person name="Yuan L."/>
            <person name="Wang S."/>
            <person name="Wang H."/>
            <person name="Xu D."/>
            <person name="Wang A."/>
            <person name="Fan W."/>
        </authorList>
    </citation>
    <scope>NUCLEOTIDE SEQUENCE</scope>
    <source>
        <strain evidence="2">WSJ</strain>
        <tissue evidence="2">Leaf</tissue>
    </source>
</reference>
<feature type="signal peptide" evidence="1">
    <location>
        <begin position="1"/>
        <end position="20"/>
    </location>
</feature>
<proteinExistence type="predicted"/>
<name>A0AAD8KRT6_TARER</name>
<evidence type="ECO:0000313" key="2">
    <source>
        <dbReference type="EMBL" id="KAK1424585.1"/>
    </source>
</evidence>